<comment type="caution">
    <text evidence="1">The sequence shown here is derived from an EMBL/GenBank/DDBJ whole genome shotgun (WGS) entry which is preliminary data.</text>
</comment>
<dbReference type="Proteomes" id="UP001628091">
    <property type="component" value="Unassembled WGS sequence"/>
</dbReference>
<proteinExistence type="predicted"/>
<evidence type="ECO:0000313" key="2">
    <source>
        <dbReference type="Proteomes" id="UP001628091"/>
    </source>
</evidence>
<dbReference type="EMBL" id="BAAFZP010000002">
    <property type="protein sequence ID" value="GAB1584748.1"/>
    <property type="molecule type" value="Genomic_DNA"/>
</dbReference>
<reference evidence="1 2" key="1">
    <citation type="submission" date="2024-10" db="EMBL/GenBank/DDBJ databases">
        <title>Isolation, draft genome sequencing and identification of Phyllobacterium sp. NSA23, isolated from leaf soil.</title>
        <authorList>
            <person name="Akita H."/>
        </authorList>
    </citation>
    <scope>NUCLEOTIDE SEQUENCE [LARGE SCALE GENOMIC DNA]</scope>
    <source>
        <strain evidence="1 2">NSA23</strain>
    </source>
</reference>
<accession>A0ABQ0H764</accession>
<sequence length="107" mass="11078">MVVGMLSDVTLSTITGPSVGLILRQVGGFWRSEGRRPDTEFIAACTSWAATSMSRSSSNWMIMLVCPSALDEVISVIPGMPVKATSSGVATADAMVSGLAPGKVTLT</sequence>
<protein>
    <submittedName>
        <fullName evidence="1">Uncharacterized protein</fullName>
    </submittedName>
</protein>
<name>A0ABQ0H764_9HYPH</name>
<keyword evidence="2" id="KW-1185">Reference proteome</keyword>
<organism evidence="1 2">
    <name type="scientific">Phyllobacterium phragmitis</name>
    <dbReference type="NCBI Taxonomy" id="2670329"/>
    <lineage>
        <taxon>Bacteria</taxon>
        <taxon>Pseudomonadati</taxon>
        <taxon>Pseudomonadota</taxon>
        <taxon>Alphaproteobacteria</taxon>
        <taxon>Hyphomicrobiales</taxon>
        <taxon>Phyllobacteriaceae</taxon>
        <taxon>Phyllobacterium</taxon>
    </lineage>
</organism>
<gene>
    <name evidence="1" type="ORF">PPNSA23_46910</name>
</gene>
<evidence type="ECO:0000313" key="1">
    <source>
        <dbReference type="EMBL" id="GAB1584748.1"/>
    </source>
</evidence>